<dbReference type="PANTHER" id="PTHR10772">
    <property type="entry name" value="10 KDA HEAT SHOCK PROTEIN"/>
    <property type="match status" value="1"/>
</dbReference>
<dbReference type="CDD" id="cd00320">
    <property type="entry name" value="cpn10"/>
    <property type="match status" value="1"/>
</dbReference>
<feature type="region of interest" description="Disordered" evidence="9">
    <location>
        <begin position="1"/>
        <end position="21"/>
    </location>
</feature>
<dbReference type="OrthoDB" id="9680615at2759"/>
<dbReference type="SMART" id="SM00883">
    <property type="entry name" value="Cpn10"/>
    <property type="match status" value="1"/>
</dbReference>
<dbReference type="GO" id="GO:0005759">
    <property type="term" value="C:mitochondrial matrix"/>
    <property type="evidence" value="ECO:0007669"/>
    <property type="project" value="TreeGrafter"/>
</dbReference>
<comment type="caution">
    <text evidence="10">The sequence shown here is derived from an EMBL/GenBank/DDBJ whole genome shotgun (WGS) entry which is preliminary data.</text>
</comment>
<evidence type="ECO:0000313" key="10">
    <source>
        <dbReference type="EMBL" id="KAB0392433.1"/>
    </source>
</evidence>
<proteinExistence type="inferred from homology"/>
<dbReference type="EMBL" id="SGJD01003860">
    <property type="protein sequence ID" value="KAB0392433.1"/>
    <property type="molecule type" value="Genomic_DNA"/>
</dbReference>
<evidence type="ECO:0000256" key="6">
    <source>
        <dbReference type="ARBA" id="ARBA00046093"/>
    </source>
</evidence>
<comment type="subunit">
    <text evidence="7">Homoheptamer arranged in a ring structure. 2 heptameric Hsp10 rings interact with a Hsp60 tetradecamer in the structure of a back-to-back double heptameric ring to form the symmetrical football complex.</text>
</comment>
<dbReference type="Gene3D" id="2.30.33.40">
    <property type="entry name" value="GroES chaperonin"/>
    <property type="match status" value="1"/>
</dbReference>
<sequence>LPLGAIAQGQRGDRGQRQGSCPALLGITLPQSGRMALLTTIHRKHRRPRTQCEGAGGMWTLRMTPELTCLTPPPAHEGTQRTCAALHLSAASQLFRASLQEEPGMPFLINWGRICPLPLPAPIGDLILAERSAAKTVSKEGIMFPKQSQGKVLQATVVAVGSGSKGKGGEIQPAGVKVGDKVLLPEYGGTKVVLDDKDYFLFRDGDILGKYVD</sequence>
<gene>
    <name evidence="10" type="ORF">E2I00_000431</name>
</gene>
<dbReference type="GO" id="GO:0044183">
    <property type="term" value="F:protein folding chaperone"/>
    <property type="evidence" value="ECO:0007669"/>
    <property type="project" value="InterPro"/>
</dbReference>
<dbReference type="PANTHER" id="PTHR10772:SF0">
    <property type="entry name" value="10 KDA HEAT SHOCK PROTEIN, MITOCHONDRIAL"/>
    <property type="match status" value="1"/>
</dbReference>
<keyword evidence="11" id="KW-1185">Reference proteome</keyword>
<evidence type="ECO:0000313" key="11">
    <source>
        <dbReference type="Proteomes" id="UP000437017"/>
    </source>
</evidence>
<dbReference type="PRINTS" id="PR00297">
    <property type="entry name" value="CHAPERONIN10"/>
</dbReference>
<dbReference type="InterPro" id="IPR037124">
    <property type="entry name" value="Chaperonin_GroES_sf"/>
</dbReference>
<dbReference type="Proteomes" id="UP000437017">
    <property type="component" value="Unassembled WGS sequence"/>
</dbReference>
<dbReference type="GO" id="GO:0005524">
    <property type="term" value="F:ATP binding"/>
    <property type="evidence" value="ECO:0007669"/>
    <property type="project" value="InterPro"/>
</dbReference>
<evidence type="ECO:0000256" key="5">
    <source>
        <dbReference type="ARBA" id="ARBA00031971"/>
    </source>
</evidence>
<dbReference type="GO" id="GO:0051087">
    <property type="term" value="F:protein-folding chaperone binding"/>
    <property type="evidence" value="ECO:0007669"/>
    <property type="project" value="TreeGrafter"/>
</dbReference>
<dbReference type="Pfam" id="PF00166">
    <property type="entry name" value="Cpn10"/>
    <property type="match status" value="1"/>
</dbReference>
<comment type="similarity">
    <text evidence="1 8">Belongs to the GroES chaperonin family.</text>
</comment>
<evidence type="ECO:0000256" key="4">
    <source>
        <dbReference type="ARBA" id="ARBA00029976"/>
    </source>
</evidence>
<dbReference type="SUPFAM" id="SSF50129">
    <property type="entry name" value="GroES-like"/>
    <property type="match status" value="1"/>
</dbReference>
<dbReference type="InterPro" id="IPR011032">
    <property type="entry name" value="GroES-like_sf"/>
</dbReference>
<dbReference type="AlphaFoldDB" id="A0A643BWQ2"/>
<evidence type="ECO:0000256" key="8">
    <source>
        <dbReference type="RuleBase" id="RU003479"/>
    </source>
</evidence>
<evidence type="ECO:0000256" key="9">
    <source>
        <dbReference type="SAM" id="MobiDB-lite"/>
    </source>
</evidence>
<name>A0A643BWQ2_BALPH</name>
<protein>
    <recommendedName>
        <fullName evidence="2">10 kDa heat shock protein, mitochondrial</fullName>
    </recommendedName>
    <alternativeName>
        <fullName evidence="4">10 kDa chaperonin</fullName>
    </alternativeName>
    <alternativeName>
        <fullName evidence="5">Chaperonin 10</fullName>
    </alternativeName>
</protein>
<reference evidence="10 11" key="1">
    <citation type="journal article" date="2019" name="PLoS ONE">
        <title>Genomic analyses reveal an absence of contemporary introgressive admixture between fin whales and blue whales, despite known hybrids.</title>
        <authorList>
            <person name="Westbury M.V."/>
            <person name="Petersen B."/>
            <person name="Lorenzen E.D."/>
        </authorList>
    </citation>
    <scope>NUCLEOTIDE SEQUENCE [LARGE SCALE GENOMIC DNA]</scope>
    <source>
        <strain evidence="10">FinWhale-01</strain>
    </source>
</reference>
<evidence type="ECO:0000256" key="3">
    <source>
        <dbReference type="ARBA" id="ARBA00023186"/>
    </source>
</evidence>
<evidence type="ECO:0000256" key="2">
    <source>
        <dbReference type="ARBA" id="ARBA00018842"/>
    </source>
</evidence>
<organism evidence="10 11">
    <name type="scientific">Balaenoptera physalus</name>
    <name type="common">Fin whale</name>
    <name type="synonym">Balaena physalus</name>
    <dbReference type="NCBI Taxonomy" id="9770"/>
    <lineage>
        <taxon>Eukaryota</taxon>
        <taxon>Metazoa</taxon>
        <taxon>Chordata</taxon>
        <taxon>Craniata</taxon>
        <taxon>Vertebrata</taxon>
        <taxon>Euteleostomi</taxon>
        <taxon>Mammalia</taxon>
        <taxon>Eutheria</taxon>
        <taxon>Laurasiatheria</taxon>
        <taxon>Artiodactyla</taxon>
        <taxon>Whippomorpha</taxon>
        <taxon>Cetacea</taxon>
        <taxon>Mysticeti</taxon>
        <taxon>Balaenopteridae</taxon>
        <taxon>Balaenoptera</taxon>
    </lineage>
</organism>
<evidence type="ECO:0000256" key="7">
    <source>
        <dbReference type="ARBA" id="ARBA00046576"/>
    </source>
</evidence>
<dbReference type="FunFam" id="2.30.33.40:FF:000002">
    <property type="entry name" value="10 kDa chaperonin, mitochondrial"/>
    <property type="match status" value="1"/>
</dbReference>
<dbReference type="GO" id="GO:0051082">
    <property type="term" value="F:unfolded protein binding"/>
    <property type="evidence" value="ECO:0007669"/>
    <property type="project" value="TreeGrafter"/>
</dbReference>
<keyword evidence="3 8" id="KW-0143">Chaperone</keyword>
<evidence type="ECO:0000256" key="1">
    <source>
        <dbReference type="ARBA" id="ARBA00006975"/>
    </source>
</evidence>
<comment type="function">
    <text evidence="6">Co-chaperonin implicated in mitochondrial protein import and macromolecular assembly. Together with Hsp60, facilitates the correct folding of imported proteins. May also prevent misfolding and promote the refolding and proper assembly of unfolded polypeptides generated under stress conditions in the mitochondrial matrix. The functional units of these chaperonins consist of heptameric rings of the large subunit Hsp60, which function as a back-to-back double ring. In a cyclic reaction, Hsp60 ring complexes bind one unfolded substrate protein per ring, followed by the binding of ATP and association with 2 heptameric rings of the co-chaperonin Hsp10. This leads to sequestration of the substrate protein in the inner cavity of Hsp60 where, for a certain period of time, it can fold undisturbed by other cell components. Synchronous hydrolysis of ATP in all Hsp60 subunits results in the dissociation of the chaperonin rings and the release of ADP and the folded substrate protein.</text>
</comment>
<dbReference type="GO" id="GO:0046872">
    <property type="term" value="F:metal ion binding"/>
    <property type="evidence" value="ECO:0007669"/>
    <property type="project" value="TreeGrafter"/>
</dbReference>
<accession>A0A643BWQ2</accession>
<dbReference type="InterPro" id="IPR020818">
    <property type="entry name" value="Chaperonin_GroES"/>
</dbReference>
<feature type="non-terminal residue" evidence="10">
    <location>
        <position position="1"/>
    </location>
</feature>